<name>A0A383TZ79_9FLAO</name>
<gene>
    <name evidence="1" type="ORF">SAMEA104719789_01029</name>
</gene>
<proteinExistence type="predicted"/>
<dbReference type="PANTHER" id="PTHR36456:SF1">
    <property type="entry name" value="UPF0232 PROTEIN SCO3875"/>
    <property type="match status" value="1"/>
</dbReference>
<dbReference type="InterPro" id="IPR007922">
    <property type="entry name" value="DciA-like"/>
</dbReference>
<evidence type="ECO:0000313" key="2">
    <source>
        <dbReference type="Proteomes" id="UP000262142"/>
    </source>
</evidence>
<accession>A0A383TZ79</accession>
<reference evidence="1 2" key="1">
    <citation type="submission" date="2018-09" db="EMBL/GenBank/DDBJ databases">
        <authorList>
            <consortium name="Pathogen Informatics"/>
        </authorList>
    </citation>
    <scope>NUCLEOTIDE SEQUENCE [LARGE SCALE GENOMIC DNA]</scope>
    <source>
        <strain evidence="1 2">OH-22767</strain>
    </source>
</reference>
<dbReference type="Proteomes" id="UP000262142">
    <property type="component" value="Unassembled WGS sequence"/>
</dbReference>
<evidence type="ECO:0000313" key="1">
    <source>
        <dbReference type="EMBL" id="SZD72914.1"/>
    </source>
</evidence>
<sequence length="97" mass="11499">MRRRKNEMTVGEAVKEFIRWHGMEERVLQSMAEDAWQEEMGGFLKSYTERIYVKKRIMYVKLNSPALKEELSFGKSKIIAHLNEGIGEEFIQDLKFL</sequence>
<protein>
    <submittedName>
        <fullName evidence="1">Zn-ribbon-containing, possibly RNA-binding protein and truncated derivatives</fullName>
    </submittedName>
</protein>
<organism evidence="1 2">
    <name type="scientific">Candidatus Ornithobacterium hominis</name>
    <dbReference type="NCBI Taxonomy" id="2497989"/>
    <lineage>
        <taxon>Bacteria</taxon>
        <taxon>Pseudomonadati</taxon>
        <taxon>Bacteroidota</taxon>
        <taxon>Flavobacteriia</taxon>
        <taxon>Flavobacteriales</taxon>
        <taxon>Weeksellaceae</taxon>
        <taxon>Ornithobacterium</taxon>
    </lineage>
</organism>
<dbReference type="PANTHER" id="PTHR36456">
    <property type="entry name" value="UPF0232 PROTEIN SCO3875"/>
    <property type="match status" value="1"/>
</dbReference>
<dbReference type="EMBL" id="UNSC01000004">
    <property type="protein sequence ID" value="SZD72914.1"/>
    <property type="molecule type" value="Genomic_DNA"/>
</dbReference>
<keyword evidence="2" id="KW-1185">Reference proteome</keyword>
<dbReference type="AlphaFoldDB" id="A0A383TZ79"/>
<dbReference type="Pfam" id="PF05258">
    <property type="entry name" value="DciA"/>
    <property type="match status" value="1"/>
</dbReference>